<sequence>MVRGRLWRRSDPDLHPDRRAELVTELMSARRAKKDTRSAGDRDGVEAARVRVDAAKTALGKRGPVWCDDDAPDETRRMVKNTRYAESYASLDDQEG</sequence>
<organism evidence="1 2">
    <name type="scientific">Labedella populi</name>
    <dbReference type="NCBI Taxonomy" id="2498850"/>
    <lineage>
        <taxon>Bacteria</taxon>
        <taxon>Bacillati</taxon>
        <taxon>Actinomycetota</taxon>
        <taxon>Actinomycetes</taxon>
        <taxon>Micrococcales</taxon>
        <taxon>Microbacteriaceae</taxon>
        <taxon>Labedella</taxon>
    </lineage>
</organism>
<accession>A0A444QEB4</accession>
<name>A0A444QEB4_9MICO</name>
<dbReference type="OrthoDB" id="34459at2"/>
<protein>
    <recommendedName>
        <fullName evidence="3">Biopolymer transporter Tol</fullName>
    </recommendedName>
</protein>
<evidence type="ECO:0000313" key="2">
    <source>
        <dbReference type="Proteomes" id="UP000288603"/>
    </source>
</evidence>
<dbReference type="EMBL" id="RZNC01000001">
    <property type="protein sequence ID" value="RWZ67912.1"/>
    <property type="molecule type" value="Genomic_DNA"/>
</dbReference>
<dbReference type="Proteomes" id="UP000288603">
    <property type="component" value="Unassembled WGS sequence"/>
</dbReference>
<keyword evidence="2" id="KW-1185">Reference proteome</keyword>
<dbReference type="AlphaFoldDB" id="A0A444QEB4"/>
<gene>
    <name evidence="1" type="ORF">ELQ92_01190</name>
</gene>
<reference evidence="1 2" key="1">
    <citation type="submission" date="2018-12" db="EMBL/GenBank/DDBJ databases">
        <authorList>
            <person name="Li F."/>
        </authorList>
    </citation>
    <scope>NUCLEOTIDE SEQUENCE [LARGE SCALE GENOMIC DNA]</scope>
    <source>
        <strain evidence="1 2">8H24J-4-2</strain>
    </source>
</reference>
<comment type="caution">
    <text evidence="1">The sequence shown here is derived from an EMBL/GenBank/DDBJ whole genome shotgun (WGS) entry which is preliminary data.</text>
</comment>
<proteinExistence type="predicted"/>
<evidence type="ECO:0008006" key="3">
    <source>
        <dbReference type="Google" id="ProtNLM"/>
    </source>
</evidence>
<evidence type="ECO:0000313" key="1">
    <source>
        <dbReference type="EMBL" id="RWZ67912.1"/>
    </source>
</evidence>